<dbReference type="AlphaFoldDB" id="A0A6V8KUH0"/>
<reference evidence="3 4" key="2">
    <citation type="submission" date="2020-03" db="EMBL/GenBank/DDBJ databases">
        <authorList>
            <person name="Ichikawa N."/>
            <person name="Kimura A."/>
            <person name="Kitahashi Y."/>
            <person name="Uohara A."/>
        </authorList>
    </citation>
    <scope>NUCLEOTIDE SEQUENCE [LARGE SCALE GENOMIC DNA]</scope>
    <source>
        <strain evidence="3 4">NBRC 108638</strain>
    </source>
</reference>
<keyword evidence="2" id="KW-1133">Transmembrane helix</keyword>
<keyword evidence="2" id="KW-0812">Transmembrane</keyword>
<keyword evidence="2" id="KW-0472">Membrane</keyword>
<feature type="region of interest" description="Disordered" evidence="1">
    <location>
        <begin position="361"/>
        <end position="382"/>
    </location>
</feature>
<name>A0A6V8KUH0_9ACTN</name>
<accession>A0A6V8KUH0</accession>
<dbReference type="Proteomes" id="UP000482960">
    <property type="component" value="Unassembled WGS sequence"/>
</dbReference>
<organism evidence="3 4">
    <name type="scientific">Phytohabitans rumicis</name>
    <dbReference type="NCBI Taxonomy" id="1076125"/>
    <lineage>
        <taxon>Bacteria</taxon>
        <taxon>Bacillati</taxon>
        <taxon>Actinomycetota</taxon>
        <taxon>Actinomycetes</taxon>
        <taxon>Micromonosporales</taxon>
        <taxon>Micromonosporaceae</taxon>
    </lineage>
</organism>
<evidence type="ECO:0000313" key="3">
    <source>
        <dbReference type="EMBL" id="GFJ87090.1"/>
    </source>
</evidence>
<reference evidence="3 4" key="1">
    <citation type="submission" date="2020-03" db="EMBL/GenBank/DDBJ databases">
        <title>Whole genome shotgun sequence of Phytohabitans rumicis NBRC 108638.</title>
        <authorList>
            <person name="Komaki H."/>
            <person name="Tamura T."/>
        </authorList>
    </citation>
    <scope>NUCLEOTIDE SEQUENCE [LARGE SCALE GENOMIC DNA]</scope>
    <source>
        <strain evidence="3 4">NBRC 108638</strain>
    </source>
</reference>
<feature type="transmembrane region" description="Helical" evidence="2">
    <location>
        <begin position="332"/>
        <end position="352"/>
    </location>
</feature>
<evidence type="ECO:0000256" key="1">
    <source>
        <dbReference type="SAM" id="MobiDB-lite"/>
    </source>
</evidence>
<evidence type="ECO:0000256" key="2">
    <source>
        <dbReference type="SAM" id="Phobius"/>
    </source>
</evidence>
<proteinExistence type="predicted"/>
<gene>
    <name evidence="3" type="ORF">Prum_007320</name>
</gene>
<protein>
    <recommendedName>
        <fullName evidence="5">NACHT domain-containing protein</fullName>
    </recommendedName>
</protein>
<comment type="caution">
    <text evidence="3">The sequence shown here is derived from an EMBL/GenBank/DDBJ whole genome shotgun (WGS) entry which is preliminary data.</text>
</comment>
<dbReference type="EMBL" id="BLPG01000001">
    <property type="protein sequence ID" value="GFJ87090.1"/>
    <property type="molecule type" value="Genomic_DNA"/>
</dbReference>
<feature type="transmembrane region" description="Helical" evidence="2">
    <location>
        <begin position="212"/>
        <end position="234"/>
    </location>
</feature>
<keyword evidence="4" id="KW-1185">Reference proteome</keyword>
<evidence type="ECO:0000313" key="4">
    <source>
        <dbReference type="Proteomes" id="UP000482960"/>
    </source>
</evidence>
<sequence>MLDHRLLMPVLDGLDEIPESARRGAVRALNHAIGADHPIVVTCRTAEYADVITDGAPTLHRAPVVQIVPVPAADVIGYLSQVDWPDGTAWEAVYADVRAQPQGPVASALSTPLMLALARMVYQRLGGDPGDLLDATRFDCRHAVEDHLTDRVIDAAYAPDRLPSGNPVHQTPARWTARQARPWLTFLAIYLHRYRERDLAWWRLSQRLLSPWVAPGIGIGGGIALMSGISAGIAAANTNANTEDAIPLDEALTVAAAVGGTFTIFAIVIWYAGAGRAPGRLSFAIRGSLGRLRRGFATGAALIAVPAVPVLLVAAGAIQVSDGWSFTVIQTYIEALAAVTALAVVVAVALAVHNWLDAPPTSAAQASPRASCGRTVDPPGWRRRSGERSWLFSRLRRSPPP</sequence>
<feature type="transmembrane region" description="Helical" evidence="2">
    <location>
        <begin position="295"/>
        <end position="320"/>
    </location>
</feature>
<evidence type="ECO:0008006" key="5">
    <source>
        <dbReference type="Google" id="ProtNLM"/>
    </source>
</evidence>
<feature type="transmembrane region" description="Helical" evidence="2">
    <location>
        <begin position="254"/>
        <end position="274"/>
    </location>
</feature>